<keyword evidence="11" id="KW-0830">Ubiquinone</keyword>
<evidence type="ECO:0000259" key="13">
    <source>
        <dbReference type="PROSITE" id="PS51085"/>
    </source>
</evidence>
<reference evidence="16 17" key="1">
    <citation type="submission" date="2020-04" db="EMBL/GenBank/DDBJ databases">
        <authorList>
            <person name="Zhang R."/>
            <person name="Schippers A."/>
        </authorList>
    </citation>
    <scope>NUCLEOTIDE SEQUENCE [LARGE SCALE GENOMIC DNA]</scope>
    <source>
        <strain evidence="16 17">DSM 109850</strain>
    </source>
</reference>
<dbReference type="GO" id="GO:0051537">
    <property type="term" value="F:2 iron, 2 sulfur cluster binding"/>
    <property type="evidence" value="ECO:0007669"/>
    <property type="project" value="UniProtKB-KW"/>
</dbReference>
<evidence type="ECO:0000256" key="2">
    <source>
        <dbReference type="ARBA" id="ARBA00005404"/>
    </source>
</evidence>
<evidence type="ECO:0000256" key="5">
    <source>
        <dbReference type="ARBA" id="ARBA00022719"/>
    </source>
</evidence>
<dbReference type="FunFam" id="3.10.20.740:FF:000001">
    <property type="entry name" value="NADH-quinone oxidoreductase subunit G"/>
    <property type="match status" value="1"/>
</dbReference>
<accession>A0A7Y0L4S1</accession>
<dbReference type="SUPFAM" id="SSF50692">
    <property type="entry name" value="ADC-like"/>
    <property type="match status" value="1"/>
</dbReference>
<feature type="domain" description="4Fe-4S His(Cys)3-ligated-type" evidence="15">
    <location>
        <begin position="78"/>
        <end position="117"/>
    </location>
</feature>
<dbReference type="Proteomes" id="UP000533476">
    <property type="component" value="Unassembled WGS sequence"/>
</dbReference>
<dbReference type="GO" id="GO:0048038">
    <property type="term" value="F:quinone binding"/>
    <property type="evidence" value="ECO:0007669"/>
    <property type="project" value="UniProtKB-KW"/>
</dbReference>
<dbReference type="Gene3D" id="2.40.40.20">
    <property type="match status" value="1"/>
</dbReference>
<comment type="caution">
    <text evidence="16">The sequence shown here is derived from an EMBL/GenBank/DDBJ whole genome shotgun (WGS) entry which is preliminary data.</text>
</comment>
<dbReference type="SMART" id="SM00929">
    <property type="entry name" value="NADH-G_4Fe-4S_3"/>
    <property type="match status" value="1"/>
</dbReference>
<dbReference type="InterPro" id="IPR050123">
    <property type="entry name" value="Prok_molybdopt-oxidoreductase"/>
</dbReference>
<dbReference type="Gene3D" id="3.40.50.740">
    <property type="match status" value="2"/>
</dbReference>
<feature type="domain" description="4Fe-4S Mo/W bis-MGD-type" evidence="14">
    <location>
        <begin position="216"/>
        <end position="272"/>
    </location>
</feature>
<proteinExistence type="inferred from homology"/>
<dbReference type="Gene3D" id="3.30.70.20">
    <property type="match status" value="1"/>
</dbReference>
<dbReference type="InterPro" id="IPR036010">
    <property type="entry name" value="2Fe-2S_ferredoxin-like_sf"/>
</dbReference>
<dbReference type="InterPro" id="IPR019574">
    <property type="entry name" value="NADH_UbQ_OxRdtase_Gsu_4Fe4S-bd"/>
</dbReference>
<keyword evidence="10" id="KW-0520">NAD</keyword>
<evidence type="ECO:0000256" key="6">
    <source>
        <dbReference type="ARBA" id="ARBA00022723"/>
    </source>
</evidence>
<dbReference type="AlphaFoldDB" id="A0A7Y0L4S1"/>
<evidence type="ECO:0000256" key="11">
    <source>
        <dbReference type="ARBA" id="ARBA00023075"/>
    </source>
</evidence>
<keyword evidence="6" id="KW-0479">Metal-binding</keyword>
<comment type="similarity">
    <text evidence="2">Belongs to the complex I 75 kDa subunit family.</text>
</comment>
<dbReference type="PANTHER" id="PTHR43105:SF10">
    <property type="entry name" value="NADH-QUINONE OXIDOREDUCTASE SUBUNIT G"/>
    <property type="match status" value="1"/>
</dbReference>
<dbReference type="InterPro" id="IPR009010">
    <property type="entry name" value="Asp_de-COase-like_dom_sf"/>
</dbReference>
<keyword evidence="17" id="KW-1185">Reference proteome</keyword>
<dbReference type="CDD" id="cd00207">
    <property type="entry name" value="fer2"/>
    <property type="match status" value="1"/>
</dbReference>
<dbReference type="GO" id="GO:0051539">
    <property type="term" value="F:4 iron, 4 sulfur cluster binding"/>
    <property type="evidence" value="ECO:0007669"/>
    <property type="project" value="UniProtKB-KW"/>
</dbReference>
<sequence>MIRLTIDDQEISVPEGTLIADAAAKLGIDIPVYCYHEALGPLGACRMCLVQVEKMPKLATACTTAVSEGMVVHTSGPAVDKGRKGVLEFLLINHPLDCPVCDKGGECFLQDYTFQYGPPKGRFEEPKIQKVKDGPINEFILVDQERCVLCQRCVRFMGEYVGERQLLLDGRGVETVVATVDGKPATSQFSGNVIDLCPVGALLSVPYHHKARPWNIEREEAVCTLCPVGCTTLNTGRDGHIVRVEGRPVPDRSWGWLCDRGRFGYDFAVNADRVTGSFLEGHPEAAARTTRQVGQWLSETVSQHGGNSVAFVVGGLHSTEEAYQLNRFAREVVKTDRLAVSRDVPGYLPRGLNGTFQDLDEADAVMLIGTDPYEAVPVVHLRLRDRVRAFPKLKLMGLAPRELARETLAVDTVVTHGGQEAAVLGAALQLVAPEHPAVQALQVPSVDGVGQDRLQALAEVVAESQHLTLLWDGLEADMESVLVALKAVRGDKATRVLPTWGPSNWRGFERAGFSAHIEDLRAILEDAKAGKIQMLVLWGADLLREFPDRKLVEAAYQAVPVLVAESLFPPAGREYFKAILPATAPGEVYGTYVNMEARLQVAMPSVQPPGQARPTKAYITAWAHALKTPFVLQDDWDPYDDNSGDLVPWVPVDENAVNPIQAAPSPEGLEVITGALVIENGIPSDILKPRIPLYPGRISVSDAERLGVQEHGTVAVSRNGETIQVPVEVDPRLTPGRIFIPLGMPLVPVNQIGVGAAQVSVSEEVPSA</sequence>
<evidence type="ECO:0000259" key="15">
    <source>
        <dbReference type="PROSITE" id="PS51839"/>
    </source>
</evidence>
<evidence type="ECO:0000256" key="8">
    <source>
        <dbReference type="ARBA" id="ARBA00023004"/>
    </source>
</evidence>
<dbReference type="SUPFAM" id="SSF54292">
    <property type="entry name" value="2Fe-2S ferredoxin-like"/>
    <property type="match status" value="1"/>
</dbReference>
<comment type="cofactor">
    <cofactor evidence="1">
        <name>[4Fe-4S] cluster</name>
        <dbReference type="ChEBI" id="CHEBI:49883"/>
    </cofactor>
</comment>
<feature type="domain" description="2Fe-2S ferredoxin-type" evidence="13">
    <location>
        <begin position="1"/>
        <end position="78"/>
    </location>
</feature>
<evidence type="ECO:0000256" key="3">
    <source>
        <dbReference type="ARBA" id="ARBA00022485"/>
    </source>
</evidence>
<dbReference type="InterPro" id="IPR000283">
    <property type="entry name" value="NADH_UbQ_OxRdtase_75kDa_su_CS"/>
</dbReference>
<dbReference type="InterPro" id="IPR006963">
    <property type="entry name" value="Mopterin_OxRdtase_4Fe-4S_dom"/>
</dbReference>
<dbReference type="PROSITE" id="PS51669">
    <property type="entry name" value="4FE4S_MOW_BIS_MGD"/>
    <property type="match status" value="1"/>
</dbReference>
<dbReference type="Pfam" id="PF13510">
    <property type="entry name" value="Fer2_4"/>
    <property type="match status" value="1"/>
</dbReference>
<keyword evidence="5" id="KW-0874">Quinone</keyword>
<dbReference type="Pfam" id="PF22117">
    <property type="entry name" value="Fer4_Nqo3"/>
    <property type="match status" value="1"/>
</dbReference>
<dbReference type="Gene3D" id="2.20.25.90">
    <property type="entry name" value="ADC-like domains"/>
    <property type="match status" value="1"/>
</dbReference>
<keyword evidence="7" id="KW-1278">Translocase</keyword>
<dbReference type="Pfam" id="PF04879">
    <property type="entry name" value="Molybdop_Fe4S4"/>
    <property type="match status" value="1"/>
</dbReference>
<dbReference type="PROSITE" id="PS51839">
    <property type="entry name" value="4FE4S_HC3"/>
    <property type="match status" value="1"/>
</dbReference>
<name>A0A7Y0L4S1_9FIRM</name>
<dbReference type="InterPro" id="IPR054351">
    <property type="entry name" value="NADH_UbQ_OxRdtase_ferredoxin"/>
</dbReference>
<evidence type="ECO:0000256" key="9">
    <source>
        <dbReference type="ARBA" id="ARBA00023014"/>
    </source>
</evidence>
<dbReference type="PANTHER" id="PTHR43105">
    <property type="entry name" value="RESPIRATORY NITRATE REDUCTASE"/>
    <property type="match status" value="1"/>
</dbReference>
<evidence type="ECO:0000256" key="10">
    <source>
        <dbReference type="ARBA" id="ARBA00023027"/>
    </source>
</evidence>
<dbReference type="Pfam" id="PF10588">
    <property type="entry name" value="NADH-G_4Fe-4S_3"/>
    <property type="match status" value="1"/>
</dbReference>
<dbReference type="GO" id="GO:0046872">
    <property type="term" value="F:metal ion binding"/>
    <property type="evidence" value="ECO:0007669"/>
    <property type="project" value="UniProtKB-KW"/>
</dbReference>
<dbReference type="PROSITE" id="PS00641">
    <property type="entry name" value="COMPLEX1_75K_1"/>
    <property type="match status" value="1"/>
</dbReference>
<dbReference type="PROSITE" id="PS00642">
    <property type="entry name" value="COMPLEX1_75K_2"/>
    <property type="match status" value="1"/>
</dbReference>
<dbReference type="SMART" id="SM00926">
    <property type="entry name" value="Molybdop_Fe4S4"/>
    <property type="match status" value="1"/>
</dbReference>
<comment type="cofactor">
    <cofactor evidence="12">
        <name>[2Fe-2S] cluster</name>
        <dbReference type="ChEBI" id="CHEBI:190135"/>
    </cofactor>
</comment>
<dbReference type="PROSITE" id="PS00643">
    <property type="entry name" value="COMPLEX1_75K_3"/>
    <property type="match status" value="1"/>
</dbReference>
<dbReference type="Gene3D" id="3.40.228.10">
    <property type="entry name" value="Dimethylsulfoxide Reductase, domain 2"/>
    <property type="match status" value="1"/>
</dbReference>
<keyword evidence="4" id="KW-0001">2Fe-2S</keyword>
<organism evidence="16 17">
    <name type="scientific">Sulfobacillus harzensis</name>
    <dbReference type="NCBI Taxonomy" id="2729629"/>
    <lineage>
        <taxon>Bacteria</taxon>
        <taxon>Bacillati</taxon>
        <taxon>Bacillota</taxon>
        <taxon>Clostridia</taxon>
        <taxon>Eubacteriales</taxon>
        <taxon>Clostridiales Family XVII. Incertae Sedis</taxon>
        <taxon>Sulfobacillus</taxon>
    </lineage>
</organism>
<dbReference type="EMBL" id="JABBVZ010000028">
    <property type="protein sequence ID" value="NMP22676.1"/>
    <property type="molecule type" value="Genomic_DNA"/>
</dbReference>
<dbReference type="Pfam" id="PF00384">
    <property type="entry name" value="Molybdopterin"/>
    <property type="match status" value="2"/>
</dbReference>
<keyword evidence="8" id="KW-0408">Iron</keyword>
<dbReference type="Gene3D" id="3.10.20.740">
    <property type="match status" value="1"/>
</dbReference>
<dbReference type="GO" id="GO:0008137">
    <property type="term" value="F:NADH dehydrogenase (ubiquinone) activity"/>
    <property type="evidence" value="ECO:0007669"/>
    <property type="project" value="InterPro"/>
</dbReference>
<evidence type="ECO:0000256" key="1">
    <source>
        <dbReference type="ARBA" id="ARBA00001966"/>
    </source>
</evidence>
<evidence type="ECO:0000313" key="17">
    <source>
        <dbReference type="Proteomes" id="UP000533476"/>
    </source>
</evidence>
<dbReference type="GO" id="GO:0042773">
    <property type="term" value="P:ATP synthesis coupled electron transport"/>
    <property type="evidence" value="ECO:0007669"/>
    <property type="project" value="InterPro"/>
</dbReference>
<dbReference type="GO" id="GO:0016020">
    <property type="term" value="C:membrane"/>
    <property type="evidence" value="ECO:0007669"/>
    <property type="project" value="InterPro"/>
</dbReference>
<dbReference type="InterPro" id="IPR006656">
    <property type="entry name" value="Mopterin_OxRdtase"/>
</dbReference>
<evidence type="ECO:0000256" key="12">
    <source>
        <dbReference type="ARBA" id="ARBA00034078"/>
    </source>
</evidence>
<dbReference type="RefSeq" id="WP_169099205.1">
    <property type="nucleotide sequence ID" value="NZ_JABBVZ010000028.1"/>
</dbReference>
<keyword evidence="9" id="KW-0411">Iron-sulfur</keyword>
<keyword evidence="3" id="KW-0004">4Fe-4S</keyword>
<evidence type="ECO:0000256" key="4">
    <source>
        <dbReference type="ARBA" id="ARBA00022714"/>
    </source>
</evidence>
<evidence type="ECO:0000313" key="16">
    <source>
        <dbReference type="EMBL" id="NMP22676.1"/>
    </source>
</evidence>
<dbReference type="PROSITE" id="PS51085">
    <property type="entry name" value="2FE2S_FER_2"/>
    <property type="match status" value="1"/>
</dbReference>
<dbReference type="InterPro" id="IPR001041">
    <property type="entry name" value="2Fe-2S_ferredoxin-type"/>
</dbReference>
<evidence type="ECO:0000256" key="7">
    <source>
        <dbReference type="ARBA" id="ARBA00022967"/>
    </source>
</evidence>
<dbReference type="GO" id="GO:0003954">
    <property type="term" value="F:NADH dehydrogenase activity"/>
    <property type="evidence" value="ECO:0007669"/>
    <property type="project" value="TreeGrafter"/>
</dbReference>
<protein>
    <submittedName>
        <fullName evidence="16">Molybdopterin-dependent oxidoreductase</fullName>
    </submittedName>
</protein>
<gene>
    <name evidence="16" type="ORF">HIJ39_09965</name>
</gene>
<evidence type="ECO:0000259" key="14">
    <source>
        <dbReference type="PROSITE" id="PS51669"/>
    </source>
</evidence>
<dbReference type="SUPFAM" id="SSF53706">
    <property type="entry name" value="Formate dehydrogenase/DMSO reductase, domains 1-3"/>
    <property type="match status" value="1"/>
</dbReference>
<dbReference type="SUPFAM" id="SSF54862">
    <property type="entry name" value="4Fe-4S ferredoxins"/>
    <property type="match status" value="1"/>
</dbReference>